<reference evidence="2 3" key="1">
    <citation type="submission" date="2024-02" db="EMBL/GenBank/DDBJ databases">
        <authorList>
            <person name="Daric V."/>
            <person name="Darras S."/>
        </authorList>
    </citation>
    <scope>NUCLEOTIDE SEQUENCE [LARGE SCALE GENOMIC DNA]</scope>
</reference>
<proteinExistence type="predicted"/>
<dbReference type="PROSITE" id="PS51719">
    <property type="entry name" value="G_SEPTIN"/>
    <property type="match status" value="1"/>
</dbReference>
<dbReference type="Gene3D" id="3.40.50.300">
    <property type="entry name" value="P-loop containing nucleotide triphosphate hydrolases"/>
    <property type="match status" value="1"/>
</dbReference>
<accession>A0ABP0G767</accession>
<dbReference type="InterPro" id="IPR030379">
    <property type="entry name" value="G_SEPTIN_dom"/>
</dbReference>
<dbReference type="PANTHER" id="PTHR18884">
    <property type="entry name" value="SEPTIN"/>
    <property type="match status" value="1"/>
</dbReference>
<evidence type="ECO:0000313" key="2">
    <source>
        <dbReference type="EMBL" id="CAK8687669.1"/>
    </source>
</evidence>
<name>A0ABP0G767_CLALP</name>
<keyword evidence="3" id="KW-1185">Reference proteome</keyword>
<evidence type="ECO:0000313" key="3">
    <source>
        <dbReference type="Proteomes" id="UP001642483"/>
    </source>
</evidence>
<gene>
    <name evidence="2" type="ORF">CVLEPA_LOCUS19734</name>
</gene>
<dbReference type="Pfam" id="PF00735">
    <property type="entry name" value="Septin"/>
    <property type="match status" value="1"/>
</dbReference>
<feature type="domain" description="Septin-type G" evidence="1">
    <location>
        <begin position="1"/>
        <end position="114"/>
    </location>
</feature>
<protein>
    <recommendedName>
        <fullName evidence="1">Septin-type G domain-containing protein</fullName>
    </recommendedName>
</protein>
<organism evidence="2 3">
    <name type="scientific">Clavelina lepadiformis</name>
    <name type="common">Light-bulb sea squirt</name>
    <name type="synonym">Ascidia lepadiformis</name>
    <dbReference type="NCBI Taxonomy" id="159417"/>
    <lineage>
        <taxon>Eukaryota</taxon>
        <taxon>Metazoa</taxon>
        <taxon>Chordata</taxon>
        <taxon>Tunicata</taxon>
        <taxon>Ascidiacea</taxon>
        <taxon>Aplousobranchia</taxon>
        <taxon>Clavelinidae</taxon>
        <taxon>Clavelina</taxon>
    </lineage>
</organism>
<dbReference type="Proteomes" id="UP001642483">
    <property type="component" value="Unassembled WGS sequence"/>
</dbReference>
<comment type="caution">
    <text evidence="2">The sequence shown here is derived from an EMBL/GenBank/DDBJ whole genome shotgun (WGS) entry which is preliminary data.</text>
</comment>
<dbReference type="InterPro" id="IPR027417">
    <property type="entry name" value="P-loop_NTPase"/>
</dbReference>
<evidence type="ECO:0000259" key="1">
    <source>
        <dbReference type="PROSITE" id="PS51719"/>
    </source>
</evidence>
<sequence length="114" mass="13096">MNETEKEAWQAFRGVVDGFLGNKRDRNYKELKPLDVEFMKALHSKVNIVPVISKADTLTISEVKRLKKRILEEIAGNEIQIYHLPDADDDEDEDFKEQTRSLKVSNVNCCVLCA</sequence>
<dbReference type="EMBL" id="CAWYQH010000105">
    <property type="protein sequence ID" value="CAK8687669.1"/>
    <property type="molecule type" value="Genomic_DNA"/>
</dbReference>